<evidence type="ECO:0000256" key="4">
    <source>
        <dbReference type="ARBA" id="ARBA00022692"/>
    </source>
</evidence>
<dbReference type="InterPro" id="IPR001611">
    <property type="entry name" value="Leu-rich_rpt"/>
</dbReference>
<evidence type="ECO:0000256" key="11">
    <source>
        <dbReference type="SAM" id="Phobius"/>
    </source>
</evidence>
<keyword evidence="6" id="KW-0677">Repeat</keyword>
<dbReference type="SMART" id="SM00369">
    <property type="entry name" value="LRR_TYP"/>
    <property type="match status" value="13"/>
</dbReference>
<dbReference type="PROSITE" id="PS51450">
    <property type="entry name" value="LRR"/>
    <property type="match status" value="3"/>
</dbReference>
<evidence type="ECO:0000313" key="13">
    <source>
        <dbReference type="EnsemblMetazoa" id="GMOY011790-PA"/>
    </source>
</evidence>
<evidence type="ECO:0000256" key="8">
    <source>
        <dbReference type="ARBA" id="ARBA00023136"/>
    </source>
</evidence>
<dbReference type="InterPro" id="IPR000157">
    <property type="entry name" value="TIR_dom"/>
</dbReference>
<feature type="domain" description="TIR" evidence="12">
    <location>
        <begin position="2790"/>
        <end position="2926"/>
    </location>
</feature>
<dbReference type="Gene3D" id="3.40.50.10140">
    <property type="entry name" value="Toll/interleukin-1 receptor homology (TIR) domain"/>
    <property type="match status" value="1"/>
</dbReference>
<dbReference type="Pfam" id="PF13855">
    <property type="entry name" value="LRR_8"/>
    <property type="match status" value="2"/>
</dbReference>
<feature type="region of interest" description="Disordered" evidence="10">
    <location>
        <begin position="805"/>
        <end position="833"/>
    </location>
</feature>
<dbReference type="PROSITE" id="PS50104">
    <property type="entry name" value="TIR"/>
    <property type="match status" value="1"/>
</dbReference>
<evidence type="ECO:0000256" key="1">
    <source>
        <dbReference type="ARBA" id="ARBA00004479"/>
    </source>
</evidence>
<keyword evidence="4 11" id="KW-0812">Transmembrane</keyword>
<dbReference type="SMART" id="SM00082">
    <property type="entry name" value="LRRCT"/>
    <property type="match status" value="2"/>
</dbReference>
<dbReference type="InterPro" id="IPR023247">
    <property type="entry name" value="IC97/Dnai7-like"/>
</dbReference>
<evidence type="ECO:0000256" key="3">
    <source>
        <dbReference type="ARBA" id="ARBA00022614"/>
    </source>
</evidence>
<feature type="region of interest" description="Disordered" evidence="10">
    <location>
        <begin position="346"/>
        <end position="377"/>
    </location>
</feature>
<evidence type="ECO:0000256" key="7">
    <source>
        <dbReference type="ARBA" id="ARBA00022989"/>
    </source>
</evidence>
<evidence type="ECO:0000313" key="14">
    <source>
        <dbReference type="Proteomes" id="UP000092444"/>
    </source>
</evidence>
<dbReference type="InterPro" id="IPR000483">
    <property type="entry name" value="Cys-rich_flank_reg_C"/>
</dbReference>
<dbReference type="VEuPathDB" id="VectorBase:GMOY011790"/>
<keyword evidence="5" id="KW-0732">Signal</keyword>
<organism evidence="13 14">
    <name type="scientific">Glossina morsitans morsitans</name>
    <name type="common">Savannah tsetse fly</name>
    <dbReference type="NCBI Taxonomy" id="37546"/>
    <lineage>
        <taxon>Eukaryota</taxon>
        <taxon>Metazoa</taxon>
        <taxon>Ecdysozoa</taxon>
        <taxon>Arthropoda</taxon>
        <taxon>Hexapoda</taxon>
        <taxon>Insecta</taxon>
        <taxon>Pterygota</taxon>
        <taxon>Neoptera</taxon>
        <taxon>Endopterygota</taxon>
        <taxon>Diptera</taxon>
        <taxon>Brachycera</taxon>
        <taxon>Muscomorpha</taxon>
        <taxon>Hippoboscoidea</taxon>
        <taxon>Glossinidae</taxon>
        <taxon>Glossina</taxon>
    </lineage>
</organism>
<feature type="region of interest" description="Disordered" evidence="10">
    <location>
        <begin position="1"/>
        <end position="22"/>
    </location>
</feature>
<comment type="similarity">
    <text evidence="2">Belongs to the Toll-like receptor family.</text>
</comment>
<dbReference type="GO" id="GO:0016020">
    <property type="term" value="C:membrane"/>
    <property type="evidence" value="ECO:0007669"/>
    <property type="project" value="UniProtKB-SubCell"/>
</dbReference>
<dbReference type="InterPro" id="IPR003591">
    <property type="entry name" value="Leu-rich_rpt_typical-subtyp"/>
</dbReference>
<evidence type="ECO:0000256" key="2">
    <source>
        <dbReference type="ARBA" id="ARBA00009634"/>
    </source>
</evidence>
<feature type="transmembrane region" description="Helical" evidence="11">
    <location>
        <begin position="2738"/>
        <end position="2761"/>
    </location>
</feature>
<dbReference type="FunFam" id="3.80.10.10:FF:001164">
    <property type="entry name" value="GH01279p"/>
    <property type="match status" value="1"/>
</dbReference>
<dbReference type="SMART" id="SM00013">
    <property type="entry name" value="LRRNT"/>
    <property type="match status" value="1"/>
</dbReference>
<dbReference type="InterPro" id="IPR032675">
    <property type="entry name" value="LRR_dom_sf"/>
</dbReference>
<dbReference type="InterPro" id="IPR022110">
    <property type="entry name" value="CASC1_C"/>
</dbReference>
<dbReference type="EnsemblMetazoa" id="GMOY011790-RA">
    <property type="protein sequence ID" value="GMOY011790-PA"/>
    <property type="gene ID" value="GMOY011790"/>
</dbReference>
<protein>
    <recommendedName>
        <fullName evidence="12">TIR domain-containing protein</fullName>
    </recommendedName>
</protein>
<dbReference type="GO" id="GO:0007165">
    <property type="term" value="P:signal transduction"/>
    <property type="evidence" value="ECO:0007669"/>
    <property type="project" value="InterPro"/>
</dbReference>
<dbReference type="InterPro" id="IPR035897">
    <property type="entry name" value="Toll_tir_struct_dom_sf"/>
</dbReference>
<name>A0A1B0GER6_GLOMM</name>
<dbReference type="Pfam" id="PF01582">
    <property type="entry name" value="TIR"/>
    <property type="match status" value="1"/>
</dbReference>
<dbReference type="PRINTS" id="PR01537">
    <property type="entry name" value="INTRLKN1R1F"/>
</dbReference>
<evidence type="ECO:0000256" key="10">
    <source>
        <dbReference type="SAM" id="MobiDB-lite"/>
    </source>
</evidence>
<comment type="subcellular location">
    <subcellularLocation>
        <location evidence="1">Membrane</location>
        <topology evidence="1">Single-pass type I membrane protein</topology>
    </subcellularLocation>
</comment>
<evidence type="ECO:0000256" key="6">
    <source>
        <dbReference type="ARBA" id="ARBA00022737"/>
    </source>
</evidence>
<sequence length="3054" mass="353348">MEIMANGKKKKKEEKAKPASQKHYNTVTVEKVKAHELKYTQRLMELRACLILIDDAVKDEIKKNDLELLLEKWVAYITCDPLPKAYVPPNIRTFYAKAQAFEQALLDRNIDWNLNVDERSILTQNVFREDRTRPTIMRAASNELIVSYDKYIDDSLQILHKIEYYLANDKETMKAKPEVLLDIIEVKEAIQKEISDVFDRVTYKILCTEQANMTSLDAVSTEYTYKCDNFRIHIWGLKNVPIRFTHLAEPRMVAYLHNLNITLHIPISVLCPQLTIQGIHMDFDHITEYAKTAKQEFFVPLAHLNAGIQDLPECLANEFKMQLDIQKRVRNQIMENYKEYMERLTKQKESQEASLKQRKAEENKRKTPKPMKPLREPQFLRDDEYPDIFYEFLDEEAKQYNSFINVVYNPANLNLSSDEINLKKFFILGGIFHLNFVERPTHYDLKDFNMTWHTPNKQLLRDKDFVISPLQPISIRRSSMIIRLNEPKQSLQPEVEALKDEVDASNPWFVLTFSLPECLCSWGEPIACHYTSVEAIAEVEQEDQTMQAQVDTLLNIGKIADESEFLIDTIGDRVKAAKRISIRLSDTNFFSTSAAHLRASLAEQYSIERTDGIFHKKDFALNNAYTVRQLRYLEQHCAPQILSSYKFPKEISEEANEAVRHAPKGKGGILFKKAQSDVGQSNRVFTYDAMQNNPERFFPIFKQAKPLYITNHLHSFRGSLSDEPKTFYQLVKTIILIKRLAQDAVTQIMQLPPHEPQMPPKAFRKLKMDDAEKKKKTQKPALTLQTSKSLLLASSQIKVQESFREPIRRRSREQGRETAKSARSQGEVSFRESDECTEEALSSLDTIIDGGMKNTTVIRYNHWTTQHIRRQTFLKEERKFVIETDRLGYIGFACKRYEHFPFKFWSLQPSGINENEVIFTLETQYVKCVLFISGEGISGYVTEPSKRFVRDPKLYLYIKKPINDFKELRKRFRDKNLNIFADHDACFYIENGSFSEKHLAMEMHTYCCMALHCTKMIYTYSKWNGLAKRRDIILHYVHYKDNPDNTVLLHVTPEETTFVEVSELCSDTVEEVLLAYTLTWRNKANNLQKNILAPHYDKSIDEKLKVLRNIDKFLDDDSETAKVTAEQLRNIADVRVLTEQEICDVFDRFTYRIISAENIYMKSLDPITSEFCYSCANFDIHIWSLKNVPIRFAHMQSKEPQTCADDQYPDVMNDFLEEEHNQYLGFINVMYNPRALDLESDEINLKKFHILGGIYQLNLVKKPKQINFFQKSNMIWHCEGQNLVVENDFRVHKLSSTVIPEALARFTRLERMSNTSVIKLGQSRRSTHIEDEPVETEEVEASNPWFVLTFYLPDYLCCWGSPMACHYESVDEDLPVEKKENSRENMVKSLIKLSDDENEAPIELSPEERQILELQDILRKRMRLSRSLYASAPSMTRLYNMISFSMANGQTALQAIRDFKLNSFTLSQFHNLQRFCVPLLLPSYQFPKEKKEEVFRAQKKRASVRSSQPTNSLENDNNLNHSYIFDPNLKNPERLFAIYGEAEPVFIVKSLHDIDYGASAHSEPKTFYQLIKALMAMKKVIQNHVSNLMSVTPHKTESNIQRIKATIQKRMLTFEPKSKETTSPVVKPLTLKKSGSMRALSAKQTSKVNLINATADDSSSDLSSIATNATGMSTISKDAKETNVIPYTHWTTKYIKTERFFKAERKYVIETDRLGYIGFAFKRYEHFPFKYWNLQPNEADPNNEVVLTIITQHVKCVLQVSGQGVRGYVTDYMHGQQYLANPKMYLFIDKPIKDYTELKRLFKEKNLNIFPDIDASFYVENGYFSEKHLAMELHTYSCMAVHCTEMKFTHCQWNCLAKRRDIILQAVQWKDNPDNTVLMHVTPEETTFVEVKEMCTEEREEVKLSYTSTWRNINVTVFAFEKPTSKCKNLLTLHRSAIATALMQLILLLHFTTCTQANYSMKLREDCMELIAKSKCQCSPVLSDFEVDCPATKPKISVRIRPNDHVQIQCNNAKDYQLLPNMTIGNYPTVQIQNCPLPGHLSIASILNHLGIRKVNSLLFDSNELGANITRQHFGGLTGLGRLRFSSSRLTHMPEDLFSDVSLRNLTWLDLRSNNVELPVNIFVNLENLNFIELGHNNLKLLPPGIFRKQHKLVDLNLWSNQLRNLTKETFEGIPSLTSLALHNNGIETFRSDVFELLTNLSHINLNANHFVSLPEGLFQHNKNLTEFWLIYNRVPLKRLPPALLANLPHLRDVRLSCDLEYVPGNLFSNSTAITNITITDNQLDNLPVELLENQYNLLDLDLSQNHLMILTDGLFRNTANLLALKLSYNRLTELTSEIFSTLPNLRYLDLSNNLLTTISPSAFVHTRNLRHIDLENNRLSLSEPYMELIENHASQEFGSPFQYLSELHTLNLKNNSIMYIFRDWKFLLFELEQLDLSYNNITTLDYSDFQYLKKHNIFLNLTHNQLRALNFQNIAFLDISEKNKKIFMDVNHNPVHCDCVLLSFVQFLRGELAQDIREQIDLDTKWLRCSEPERLKGKMVSALDPMELLCPFDHEDTKPKRCPRGCNCWVRSYDLVLMVNCSNGNLTKIPPLPRLEQLKLSGTELYLENNQIAKLPLAKTPGYADVTKLFLAGNNLTKIEGHSLPAKLSHLDVRRNQLTHLNISTLTFMNESRSLYAVYLSQNSWQCDCESKALLQSVQSNYRLIPDLAKMTCFDTEPLKYFSELSITDICPADKKLVIAVAVAISLIGCLFGLLVALYYKYQQEIKVWLYAHNMCLWFVTEEDLDKDKKYDAFISYSHKDQQFIADYLVPQLENGPIPFKLCVHVRDFIVGDFIPDQIIRSIDESRRTIVVLSQNFIESIWARLEFKTAHKAALNEGRARVIVIIYGDIGDIDKLESDLQAYLKTNTYLKWGDPWFWQKLRYAMPHPSTELRGLVKNPLKGSTDDKLELIKPSPVTPPLTTPPAEATKNPLVAHLNGNSAQTAVMFTNGKIPMQNGHVNGAYITNANANRIFLKSTTAKIMNCWTKYHKNAHNYKTISYPPTNIIMKRKGKS</sequence>
<dbReference type="Proteomes" id="UP000092444">
    <property type="component" value="Unassembled WGS sequence"/>
</dbReference>
<evidence type="ECO:0000259" key="12">
    <source>
        <dbReference type="PROSITE" id="PS50104"/>
    </source>
</evidence>
<dbReference type="EMBL" id="CCAG010012577">
    <property type="status" value="NOT_ANNOTATED_CDS"/>
    <property type="molecule type" value="Genomic_DNA"/>
</dbReference>
<dbReference type="Gene3D" id="3.80.10.10">
    <property type="entry name" value="Ribonuclease Inhibitor"/>
    <property type="match status" value="4"/>
</dbReference>
<dbReference type="FunFam" id="3.40.50.10140:FF:000020">
    <property type="entry name" value="Blast:Protein toll"/>
    <property type="match status" value="1"/>
</dbReference>
<keyword evidence="7 11" id="KW-1133">Transmembrane helix</keyword>
<proteinExistence type="inferred from homology"/>
<dbReference type="SUPFAM" id="SSF52058">
    <property type="entry name" value="L domain-like"/>
    <property type="match status" value="3"/>
</dbReference>
<dbReference type="SUPFAM" id="SSF52200">
    <property type="entry name" value="Toll/Interleukin receptor TIR domain"/>
    <property type="match status" value="1"/>
</dbReference>
<dbReference type="EMBL" id="CCAG010012576">
    <property type="status" value="NOT_ANNOTATED_CDS"/>
    <property type="molecule type" value="Genomic_DNA"/>
</dbReference>
<keyword evidence="9" id="KW-0675">Receptor</keyword>
<dbReference type="EMBL" id="CCAG010012578">
    <property type="status" value="NOT_ANNOTATED_CDS"/>
    <property type="molecule type" value="Genomic_DNA"/>
</dbReference>
<feature type="compositionally biased region" description="Basic and acidic residues" evidence="10">
    <location>
        <begin position="805"/>
        <end position="820"/>
    </location>
</feature>
<dbReference type="InterPro" id="IPR000372">
    <property type="entry name" value="LRRNT"/>
</dbReference>
<accession>A0A1B0GER6</accession>
<dbReference type="SMART" id="SM00255">
    <property type="entry name" value="TIR"/>
    <property type="match status" value="1"/>
</dbReference>
<keyword evidence="3" id="KW-0433">Leucine-rich repeat</keyword>
<keyword evidence="8 11" id="KW-0472">Membrane</keyword>
<dbReference type="PANTHER" id="PTHR20929:SF11">
    <property type="entry name" value="DYNEIN AXONEMAL INTERMEDIATE CHAIN 7"/>
    <property type="match status" value="1"/>
</dbReference>
<evidence type="ECO:0000256" key="9">
    <source>
        <dbReference type="ARBA" id="ARBA00023170"/>
    </source>
</evidence>
<dbReference type="PANTHER" id="PTHR20929">
    <property type="entry name" value="LUNG ADENOMA SUSCEPTIBILITY 1-RELATED"/>
    <property type="match status" value="1"/>
</dbReference>
<dbReference type="STRING" id="37546.A0A1B0GER6"/>
<dbReference type="EMBL" id="CCAG010012579">
    <property type="status" value="NOT_ANNOTATED_CDS"/>
    <property type="molecule type" value="Genomic_DNA"/>
</dbReference>
<dbReference type="Pfam" id="PF12366">
    <property type="entry name" value="Casc1_C"/>
    <property type="match status" value="2"/>
</dbReference>
<dbReference type="SMART" id="SM00365">
    <property type="entry name" value="LRR_SD22"/>
    <property type="match status" value="6"/>
</dbReference>
<dbReference type="GO" id="GO:0071944">
    <property type="term" value="C:cell periphery"/>
    <property type="evidence" value="ECO:0007669"/>
    <property type="project" value="UniProtKB-ARBA"/>
</dbReference>
<evidence type="ECO:0000256" key="5">
    <source>
        <dbReference type="ARBA" id="ARBA00022729"/>
    </source>
</evidence>
<reference evidence="13" key="1">
    <citation type="submission" date="2020-05" db="UniProtKB">
        <authorList>
            <consortium name="EnsemblMetazoa"/>
        </authorList>
    </citation>
    <scope>IDENTIFICATION</scope>
    <source>
        <strain evidence="13">Yale</strain>
    </source>
</reference>
<dbReference type="GO" id="GO:0048487">
    <property type="term" value="F:beta-tubulin binding"/>
    <property type="evidence" value="ECO:0007669"/>
    <property type="project" value="TreeGrafter"/>
</dbReference>
<dbReference type="GO" id="GO:0008017">
    <property type="term" value="F:microtubule binding"/>
    <property type="evidence" value="ECO:0007669"/>
    <property type="project" value="TreeGrafter"/>
</dbReference>
<keyword evidence="14" id="KW-1185">Reference proteome</keyword>